<name>A0A9X0AV53_9HELO</name>
<accession>A0A9X0AV53</accession>
<feature type="compositionally biased region" description="Basic and acidic residues" evidence="1">
    <location>
        <begin position="290"/>
        <end position="305"/>
    </location>
</feature>
<feature type="compositionally biased region" description="Basic residues" evidence="1">
    <location>
        <begin position="515"/>
        <end position="525"/>
    </location>
</feature>
<feature type="compositionally biased region" description="Polar residues" evidence="1">
    <location>
        <begin position="311"/>
        <end position="320"/>
    </location>
</feature>
<sequence length="589" mass="65418">MSPSVPAVVTPGEQPSPVGSRVNATMASGRAAINKRWRENEKIRKVQAQITTGEAPVGMPESIRLVKNSKFTKNTFETLEITDTFRAFRLANEYIVEGSAPVWSKLSGGDQLLEKDYSKLRGSQNLLYFRLLALLRLYVQRTIGPSKFNDPILPPCDENSLTYTVGLFTTNNSLKVYDNNTRYSRIQEYGTPPGYLSSCSQYSRKALNNLNNFLQPHQFIFNMDEFAQSREDDDLFGDEFEPASEPTVIEEAPIQSVSKLSPKAETYVHTNGAQSSLSTGPSNNNHNHRNQREQGTDRRRGERGGRGGTPNNGLKSSRYASQDPEPVANQSQSTESATEQTQVAPSTSPPVQSPVESQPQQKSIPSVRGDRSLTGGPSHKKLTEEELTAKLERMKIINAEKAESFRKSEKDREGYAEKEKEEKRKRKEEIERGRVMEGERMKNRERKLKAMGGREWDEGKDEKDFEDNKGRSSQYVRGGHGGVIRGRGGLAGSRFNDAPEDDMSSYIYDDNRGRGSGRGRGRGRGNGRGGRGGSAQQTQTVPALEEFPSLPTTSTSKTTKSDLNSPFVGAGDWADEMATPIEQEKKLDV</sequence>
<feature type="region of interest" description="Disordered" evidence="1">
    <location>
        <begin position="236"/>
        <end position="257"/>
    </location>
</feature>
<feature type="region of interest" description="Disordered" evidence="1">
    <location>
        <begin position="1"/>
        <end position="21"/>
    </location>
</feature>
<feature type="compositionally biased region" description="Basic and acidic residues" evidence="1">
    <location>
        <begin position="452"/>
        <end position="470"/>
    </location>
</feature>
<feature type="region of interest" description="Disordered" evidence="1">
    <location>
        <begin position="271"/>
        <end position="589"/>
    </location>
</feature>
<dbReference type="Proteomes" id="UP001152300">
    <property type="component" value="Unassembled WGS sequence"/>
</dbReference>
<feature type="compositionally biased region" description="Polar residues" evidence="1">
    <location>
        <begin position="271"/>
        <end position="282"/>
    </location>
</feature>
<dbReference type="EMBL" id="JAPEIS010000002">
    <property type="protein sequence ID" value="KAJ8069536.1"/>
    <property type="molecule type" value="Genomic_DNA"/>
</dbReference>
<keyword evidence="3" id="KW-1185">Reference proteome</keyword>
<evidence type="ECO:0000256" key="1">
    <source>
        <dbReference type="SAM" id="MobiDB-lite"/>
    </source>
</evidence>
<gene>
    <name evidence="2" type="ORF">OCU04_003186</name>
</gene>
<feature type="compositionally biased region" description="Low complexity" evidence="1">
    <location>
        <begin position="353"/>
        <end position="363"/>
    </location>
</feature>
<dbReference type="AlphaFoldDB" id="A0A9X0AV53"/>
<feature type="compositionally biased region" description="Polar residues" evidence="1">
    <location>
        <begin position="328"/>
        <end position="341"/>
    </location>
</feature>
<evidence type="ECO:0000313" key="2">
    <source>
        <dbReference type="EMBL" id="KAJ8069536.1"/>
    </source>
</evidence>
<comment type="caution">
    <text evidence="2">The sequence shown here is derived from an EMBL/GenBank/DDBJ whole genome shotgun (WGS) entry which is preliminary data.</text>
</comment>
<feature type="compositionally biased region" description="Basic and acidic residues" evidence="1">
    <location>
        <begin position="381"/>
        <end position="442"/>
    </location>
</feature>
<organism evidence="2 3">
    <name type="scientific">Sclerotinia nivalis</name>
    <dbReference type="NCBI Taxonomy" id="352851"/>
    <lineage>
        <taxon>Eukaryota</taxon>
        <taxon>Fungi</taxon>
        <taxon>Dikarya</taxon>
        <taxon>Ascomycota</taxon>
        <taxon>Pezizomycotina</taxon>
        <taxon>Leotiomycetes</taxon>
        <taxon>Helotiales</taxon>
        <taxon>Sclerotiniaceae</taxon>
        <taxon>Sclerotinia</taxon>
    </lineage>
</organism>
<feature type="compositionally biased region" description="Gly residues" evidence="1">
    <location>
        <begin position="478"/>
        <end position="491"/>
    </location>
</feature>
<protein>
    <submittedName>
        <fullName evidence="2">Uncharacterized protein</fullName>
    </submittedName>
</protein>
<reference evidence="2" key="1">
    <citation type="submission" date="2022-11" db="EMBL/GenBank/DDBJ databases">
        <title>Genome Resource of Sclerotinia nivalis Strain SnTB1, a Plant Pathogen Isolated from American Ginseng.</title>
        <authorList>
            <person name="Fan S."/>
        </authorList>
    </citation>
    <scope>NUCLEOTIDE SEQUENCE</scope>
    <source>
        <strain evidence="2">SnTB1</strain>
    </source>
</reference>
<evidence type="ECO:0000313" key="3">
    <source>
        <dbReference type="Proteomes" id="UP001152300"/>
    </source>
</evidence>
<proteinExistence type="predicted"/>
<dbReference type="OrthoDB" id="2402960at2759"/>